<reference evidence="1" key="1">
    <citation type="submission" date="2019-04" db="EMBL/GenBank/DDBJ databases">
        <title>Microbes associate with the intestines of laboratory mice.</title>
        <authorList>
            <person name="Navarre W."/>
            <person name="Wong E."/>
            <person name="Huang K."/>
            <person name="Tropini C."/>
            <person name="Ng K."/>
            <person name="Yu B."/>
        </authorList>
    </citation>
    <scope>NUCLEOTIDE SEQUENCE</scope>
    <source>
        <strain evidence="1">NM01_1-7b</strain>
    </source>
</reference>
<proteinExistence type="predicted"/>
<sequence length="66" mass="7398">MPTGLAAGDNEIKQHRNFSETHFPGVAPCRFRLDGHDGNAVWDEAVPMYVTRLGDLIEKSAQRNLF</sequence>
<keyword evidence="2" id="KW-1185">Reference proteome</keyword>
<dbReference type="EMBL" id="SRYA01000004">
    <property type="protein sequence ID" value="TGY97878.1"/>
    <property type="molecule type" value="Genomic_DNA"/>
</dbReference>
<dbReference type="Proteomes" id="UP000304953">
    <property type="component" value="Unassembled WGS sequence"/>
</dbReference>
<name>A0AC61S1T7_9FIRM</name>
<gene>
    <name evidence="1" type="ORF">E5329_03255</name>
</gene>
<evidence type="ECO:0000313" key="2">
    <source>
        <dbReference type="Proteomes" id="UP000304953"/>
    </source>
</evidence>
<organism evidence="1 2">
    <name type="scientific">Petralouisia muris</name>
    <dbReference type="NCBI Taxonomy" id="3032872"/>
    <lineage>
        <taxon>Bacteria</taxon>
        <taxon>Bacillati</taxon>
        <taxon>Bacillota</taxon>
        <taxon>Clostridia</taxon>
        <taxon>Lachnospirales</taxon>
        <taxon>Lachnospiraceae</taxon>
        <taxon>Petralouisia</taxon>
    </lineage>
</organism>
<accession>A0AC61S1T7</accession>
<protein>
    <submittedName>
        <fullName evidence="1">Uncharacterized protein</fullName>
    </submittedName>
</protein>
<evidence type="ECO:0000313" key="1">
    <source>
        <dbReference type="EMBL" id="TGY97878.1"/>
    </source>
</evidence>
<comment type="caution">
    <text evidence="1">The sequence shown here is derived from an EMBL/GenBank/DDBJ whole genome shotgun (WGS) entry which is preliminary data.</text>
</comment>